<dbReference type="Gene3D" id="3.40.630.30">
    <property type="match status" value="1"/>
</dbReference>
<dbReference type="PANTHER" id="PTHR43072:SF23">
    <property type="entry name" value="UPF0039 PROTEIN C11D3.02C"/>
    <property type="match status" value="1"/>
</dbReference>
<protein>
    <submittedName>
        <fullName evidence="4">GNAT family N-acetyltransferase</fullName>
    </submittedName>
</protein>
<dbReference type="CDD" id="cd04301">
    <property type="entry name" value="NAT_SF"/>
    <property type="match status" value="1"/>
</dbReference>
<dbReference type="Proteomes" id="UP001501321">
    <property type="component" value="Unassembled WGS sequence"/>
</dbReference>
<gene>
    <name evidence="4" type="ORF">GCM10023095_10010</name>
</gene>
<evidence type="ECO:0000256" key="1">
    <source>
        <dbReference type="ARBA" id="ARBA00022679"/>
    </source>
</evidence>
<evidence type="ECO:0000256" key="2">
    <source>
        <dbReference type="ARBA" id="ARBA00023315"/>
    </source>
</evidence>
<sequence length="169" mass="19326">MIRAVKPEDAEQLSQIYDAYQSQSGGGWERDPLEPDRMAEHIAAWTPRLPWLVYCELDKPLGYACAMPWREQPAFRYTVETCVYLDASVRGQNLGSQLYRALIGQLREQQFHQALAAIPLPNAASIRLHEKLGFRKVAHFNEVGCQAERWINLGYWQLLLARFAPQAAP</sequence>
<dbReference type="PROSITE" id="PS51186">
    <property type="entry name" value="GNAT"/>
    <property type="match status" value="1"/>
</dbReference>
<comment type="caution">
    <text evidence="4">The sequence shown here is derived from an EMBL/GenBank/DDBJ whole genome shotgun (WGS) entry which is preliminary data.</text>
</comment>
<dbReference type="Pfam" id="PF00583">
    <property type="entry name" value="Acetyltransf_1"/>
    <property type="match status" value="1"/>
</dbReference>
<feature type="domain" description="N-acetyltransferase" evidence="3">
    <location>
        <begin position="1"/>
        <end position="165"/>
    </location>
</feature>
<dbReference type="EMBL" id="BAABFC010000007">
    <property type="protein sequence ID" value="GAA4495923.1"/>
    <property type="molecule type" value="Genomic_DNA"/>
</dbReference>
<dbReference type="InterPro" id="IPR000182">
    <property type="entry name" value="GNAT_dom"/>
</dbReference>
<dbReference type="PANTHER" id="PTHR43072">
    <property type="entry name" value="N-ACETYLTRANSFERASE"/>
    <property type="match status" value="1"/>
</dbReference>
<reference evidence="5" key="1">
    <citation type="journal article" date="2019" name="Int. J. Syst. Evol. Microbiol.">
        <title>The Global Catalogue of Microorganisms (GCM) 10K type strain sequencing project: providing services to taxonomists for standard genome sequencing and annotation.</title>
        <authorList>
            <consortium name="The Broad Institute Genomics Platform"/>
            <consortium name="The Broad Institute Genome Sequencing Center for Infectious Disease"/>
            <person name="Wu L."/>
            <person name="Ma J."/>
        </authorList>
    </citation>
    <scope>NUCLEOTIDE SEQUENCE [LARGE SCALE GENOMIC DNA]</scope>
    <source>
        <strain evidence="5">JCM 32226</strain>
    </source>
</reference>
<keyword evidence="2" id="KW-0012">Acyltransferase</keyword>
<accession>A0ABP8Q2L2</accession>
<organism evidence="4 5">
    <name type="scientific">Pseudaeromonas paramecii</name>
    <dbReference type="NCBI Taxonomy" id="2138166"/>
    <lineage>
        <taxon>Bacteria</taxon>
        <taxon>Pseudomonadati</taxon>
        <taxon>Pseudomonadota</taxon>
        <taxon>Gammaproteobacteria</taxon>
        <taxon>Aeromonadales</taxon>
        <taxon>Aeromonadaceae</taxon>
        <taxon>Pseudaeromonas</taxon>
    </lineage>
</organism>
<evidence type="ECO:0000313" key="5">
    <source>
        <dbReference type="Proteomes" id="UP001501321"/>
    </source>
</evidence>
<name>A0ABP8Q2L2_9GAMM</name>
<dbReference type="InterPro" id="IPR016181">
    <property type="entry name" value="Acyl_CoA_acyltransferase"/>
</dbReference>
<keyword evidence="1" id="KW-0808">Transferase</keyword>
<keyword evidence="5" id="KW-1185">Reference proteome</keyword>
<proteinExistence type="predicted"/>
<evidence type="ECO:0000313" key="4">
    <source>
        <dbReference type="EMBL" id="GAA4495923.1"/>
    </source>
</evidence>
<evidence type="ECO:0000259" key="3">
    <source>
        <dbReference type="PROSITE" id="PS51186"/>
    </source>
</evidence>
<dbReference type="RefSeq" id="WP_345010693.1">
    <property type="nucleotide sequence ID" value="NZ_BAABFC010000007.1"/>
</dbReference>
<dbReference type="SUPFAM" id="SSF55729">
    <property type="entry name" value="Acyl-CoA N-acyltransferases (Nat)"/>
    <property type="match status" value="1"/>
</dbReference>